<keyword evidence="4" id="KW-1185">Reference proteome</keyword>
<evidence type="ECO:0000313" key="4">
    <source>
        <dbReference type="Proteomes" id="UP000244900"/>
    </source>
</evidence>
<proteinExistence type="predicted"/>
<evidence type="ECO:0008006" key="5">
    <source>
        <dbReference type="Google" id="ProtNLM"/>
    </source>
</evidence>
<name>A0A2S1SWF6_9ACTN</name>
<dbReference type="AlphaFoldDB" id="A0A2S1SWF6"/>
<gene>
    <name evidence="3" type="ORF">DDW44_19505</name>
</gene>
<feature type="chain" id="PRO_5015682549" description="Secreted protein" evidence="2">
    <location>
        <begin position="28"/>
        <end position="198"/>
    </location>
</feature>
<dbReference type="RefSeq" id="WP_108907211.1">
    <property type="nucleotide sequence ID" value="NZ_CP029188.1"/>
</dbReference>
<feature type="signal peptide" evidence="2">
    <location>
        <begin position="1"/>
        <end position="27"/>
    </location>
</feature>
<reference evidence="3 4" key="1">
    <citation type="submission" date="2018-05" db="EMBL/GenBank/DDBJ databases">
        <title>Complete genome sequence of sponge-derived Streptomyces sp. HNM0039.</title>
        <authorList>
            <person name="Huang X."/>
            <person name="Zhou S."/>
        </authorList>
    </citation>
    <scope>NUCLEOTIDE SEQUENCE [LARGE SCALE GENOMIC DNA]</scope>
    <source>
        <strain evidence="3 4">HNM0039</strain>
    </source>
</reference>
<protein>
    <recommendedName>
        <fullName evidence="5">Secreted protein</fullName>
    </recommendedName>
</protein>
<feature type="compositionally biased region" description="Polar residues" evidence="1">
    <location>
        <begin position="42"/>
        <end position="68"/>
    </location>
</feature>
<sequence length="198" mass="20475">MSHLYGVTARKVVVVALLATTVSLSLAACGGDDVGSAKDKGSSNSAPAATGNSKPQDSGGSTVPDTGKTLATINGTEGFQFIVHGATRDPGGFLTVTGSLKNTSGKKSYAPVAWNGQETNVRRTGRSLAGMTLVDKAEKKRYYVLRDTDGYPLTTTGITSIDAGASVSFFAQFPSPPDKTTQVDIQIPLMPTATIEIS</sequence>
<dbReference type="EMBL" id="CP029188">
    <property type="protein sequence ID" value="AWI30720.1"/>
    <property type="molecule type" value="Genomic_DNA"/>
</dbReference>
<evidence type="ECO:0000256" key="2">
    <source>
        <dbReference type="SAM" id="SignalP"/>
    </source>
</evidence>
<evidence type="ECO:0000256" key="1">
    <source>
        <dbReference type="SAM" id="MobiDB-lite"/>
    </source>
</evidence>
<keyword evidence="2" id="KW-0732">Signal</keyword>
<evidence type="ECO:0000313" key="3">
    <source>
        <dbReference type="EMBL" id="AWI30720.1"/>
    </source>
</evidence>
<dbReference type="Proteomes" id="UP000244900">
    <property type="component" value="Chromosome"/>
</dbReference>
<feature type="region of interest" description="Disordered" evidence="1">
    <location>
        <begin position="35"/>
        <end position="68"/>
    </location>
</feature>
<organism evidence="3 4">
    <name type="scientific">Streptomyces tirandamycinicus</name>
    <dbReference type="NCBI Taxonomy" id="2174846"/>
    <lineage>
        <taxon>Bacteria</taxon>
        <taxon>Bacillati</taxon>
        <taxon>Actinomycetota</taxon>
        <taxon>Actinomycetes</taxon>
        <taxon>Kitasatosporales</taxon>
        <taxon>Streptomycetaceae</taxon>
        <taxon>Streptomyces</taxon>
    </lineage>
</organism>
<accession>A0A2S1SWF6</accession>
<dbReference type="OrthoDB" id="4334774at2"/>
<dbReference type="KEGG" id="stir:DDW44_19505"/>